<keyword evidence="5" id="KW-1185">Reference proteome</keyword>
<dbReference type="eggNOG" id="COG0438">
    <property type="taxonomic scope" value="Bacteria"/>
</dbReference>
<reference evidence="4 5" key="1">
    <citation type="journal article" date="2006" name="PLoS Genet.">
        <title>Secrets of soil survival revealed by the genome sequence of Arthrobacter aurescens TC1.</title>
        <authorList>
            <person name="Mongodin E.F."/>
            <person name="Shapir N."/>
            <person name="Daugherty S.C."/>
            <person name="DeBoy R.T."/>
            <person name="Emerson J.B."/>
            <person name="Shvartzbeyn A."/>
            <person name="Radune D."/>
            <person name="Vamathevan J."/>
            <person name="Riggs F."/>
            <person name="Grinberg V."/>
            <person name="Khouri H."/>
            <person name="Wackett L.P."/>
            <person name="Nelson K.E."/>
            <person name="Sadowsky M.J."/>
        </authorList>
    </citation>
    <scope>NUCLEOTIDE SEQUENCE [LARGE SCALE GENOMIC DNA]</scope>
    <source>
        <strain evidence="4 5">TC1</strain>
    </source>
</reference>
<feature type="domain" description="Glycosyl transferase family 1" evidence="3">
    <location>
        <begin position="207"/>
        <end position="350"/>
    </location>
</feature>
<dbReference type="InterPro" id="IPR050194">
    <property type="entry name" value="Glycosyltransferase_grp1"/>
</dbReference>
<dbReference type="PANTHER" id="PTHR45947:SF3">
    <property type="entry name" value="SULFOQUINOVOSYL TRANSFERASE SQD2"/>
    <property type="match status" value="1"/>
</dbReference>
<dbReference type="AlphaFoldDB" id="A1R9F5"/>
<dbReference type="Pfam" id="PF00534">
    <property type="entry name" value="Glycos_transf_1"/>
    <property type="match status" value="1"/>
</dbReference>
<dbReference type="SUPFAM" id="SSF53756">
    <property type="entry name" value="UDP-Glycosyltransferase/glycogen phosphorylase"/>
    <property type="match status" value="1"/>
</dbReference>
<name>A1R9F5_PAEAT</name>
<dbReference type="GO" id="GO:0016757">
    <property type="term" value="F:glycosyltransferase activity"/>
    <property type="evidence" value="ECO:0007669"/>
    <property type="project" value="InterPro"/>
</dbReference>
<sequence length="384" mass="42086">MGGLIVHEWLASSGGSEKVVEEMALALPNSEIRCLWAESTTDHLAAPVQESWLAKTPLRGRKALAMPFMSPTWTRMRTSKEYDWMLVSSHLFAHHARLKDQPDVPKFSYIHTPGRYIWTPEMDPRGNGRLARAVAPYLRHRDLAASRFSGKLAANSHFIQDRIRECWDRDASVLHPPVQVNAIASAGDWSDLLSPAEARVFHTLPSTFVLGASRLVAYKRLDTVIEFGAATNIPVVIAGSGPEAARLKVQADAAPTSVTFVGKVSDAMLYALYQRALALIFPAIEDFGIMPVEAMAVGTPVIGPMTGGVAETVVEGVSGWRMFDFEDRSEMASALSHVESLSPEACSEYAMKFDASVFRQGLETWMGLNLGIDPEGAITCDRQI</sequence>
<accession>A1R9F5</accession>
<proteinExistence type="predicted"/>
<dbReference type="Gene3D" id="3.40.50.2000">
    <property type="entry name" value="Glycogen Phosphorylase B"/>
    <property type="match status" value="2"/>
</dbReference>
<evidence type="ECO:0000313" key="4">
    <source>
        <dbReference type="EMBL" id="ABM10040.1"/>
    </source>
</evidence>
<dbReference type="KEGG" id="aau:AAur_3168"/>
<dbReference type="STRING" id="290340.AAur_3168"/>
<protein>
    <recommendedName>
        <fullName evidence="1">D-inositol 3-phosphate glycosyltransferase</fullName>
    </recommendedName>
</protein>
<evidence type="ECO:0000256" key="2">
    <source>
        <dbReference type="ARBA" id="ARBA00022679"/>
    </source>
</evidence>
<gene>
    <name evidence="4" type="ordered locus">AAur_3168</name>
</gene>
<dbReference type="Proteomes" id="UP000000637">
    <property type="component" value="Chromosome"/>
</dbReference>
<evidence type="ECO:0000256" key="1">
    <source>
        <dbReference type="ARBA" id="ARBA00021292"/>
    </source>
</evidence>
<evidence type="ECO:0000259" key="3">
    <source>
        <dbReference type="Pfam" id="PF00534"/>
    </source>
</evidence>
<dbReference type="HOGENOM" id="CLU_041001_0_0_11"/>
<keyword evidence="2 4" id="KW-0808">Transferase</keyword>
<organism evidence="4 5">
    <name type="scientific">Paenarthrobacter aurescens (strain TC1)</name>
    <dbReference type="NCBI Taxonomy" id="290340"/>
    <lineage>
        <taxon>Bacteria</taxon>
        <taxon>Bacillati</taxon>
        <taxon>Actinomycetota</taxon>
        <taxon>Actinomycetes</taxon>
        <taxon>Micrococcales</taxon>
        <taxon>Micrococcaceae</taxon>
        <taxon>Paenarthrobacter</taxon>
    </lineage>
</organism>
<dbReference type="PANTHER" id="PTHR45947">
    <property type="entry name" value="SULFOQUINOVOSYL TRANSFERASE SQD2"/>
    <property type="match status" value="1"/>
</dbReference>
<dbReference type="EMBL" id="CP000474">
    <property type="protein sequence ID" value="ABM10040.1"/>
    <property type="molecule type" value="Genomic_DNA"/>
</dbReference>
<dbReference type="InterPro" id="IPR001296">
    <property type="entry name" value="Glyco_trans_1"/>
</dbReference>
<evidence type="ECO:0000313" key="5">
    <source>
        <dbReference type="Proteomes" id="UP000000637"/>
    </source>
</evidence>
<dbReference type="CAZy" id="GT4">
    <property type="family name" value="Glycosyltransferase Family 4"/>
</dbReference>